<dbReference type="CDD" id="cd06662">
    <property type="entry name" value="SURF1"/>
    <property type="match status" value="1"/>
</dbReference>
<name>A0ABN7SDA8_OIKDI</name>
<dbReference type="Proteomes" id="UP001158576">
    <property type="component" value="Chromosome XSR"/>
</dbReference>
<feature type="transmembrane region" description="Helical" evidence="6">
    <location>
        <begin position="519"/>
        <end position="538"/>
    </location>
</feature>
<keyword evidence="4 6" id="KW-1133">Transmembrane helix</keyword>
<dbReference type="PANTHER" id="PTHR23427:SF2">
    <property type="entry name" value="SURFEIT LOCUS PROTEIN 1"/>
    <property type="match status" value="1"/>
</dbReference>
<dbReference type="PROSITE" id="PS50895">
    <property type="entry name" value="SURF1"/>
    <property type="match status" value="1"/>
</dbReference>
<proteinExistence type="inferred from homology"/>
<evidence type="ECO:0000256" key="6">
    <source>
        <dbReference type="RuleBase" id="RU363076"/>
    </source>
</evidence>
<evidence type="ECO:0000256" key="3">
    <source>
        <dbReference type="ARBA" id="ARBA00022692"/>
    </source>
</evidence>
<feature type="transmembrane region" description="Helical" evidence="6">
    <location>
        <begin position="584"/>
        <end position="607"/>
    </location>
</feature>
<dbReference type="InterPro" id="IPR036259">
    <property type="entry name" value="MFS_trans_sf"/>
</dbReference>
<dbReference type="EMBL" id="OU015569">
    <property type="protein sequence ID" value="CAG5095713.1"/>
    <property type="molecule type" value="Genomic_DNA"/>
</dbReference>
<keyword evidence="6" id="KW-0999">Mitochondrion inner membrane</keyword>
<feature type="coiled-coil region" evidence="7">
    <location>
        <begin position="548"/>
        <end position="575"/>
    </location>
</feature>
<evidence type="ECO:0000256" key="1">
    <source>
        <dbReference type="ARBA" id="ARBA00004370"/>
    </source>
</evidence>
<feature type="transmembrane region" description="Helical" evidence="6">
    <location>
        <begin position="289"/>
        <end position="309"/>
    </location>
</feature>
<keyword evidence="6" id="KW-0496">Mitochondrion</keyword>
<evidence type="ECO:0000256" key="7">
    <source>
        <dbReference type="SAM" id="Coils"/>
    </source>
</evidence>
<evidence type="ECO:0000313" key="9">
    <source>
        <dbReference type="Proteomes" id="UP001158576"/>
    </source>
</evidence>
<evidence type="ECO:0000256" key="2">
    <source>
        <dbReference type="ARBA" id="ARBA00007165"/>
    </source>
</evidence>
<protein>
    <recommendedName>
        <fullName evidence="6">SURF1-like protein</fullName>
    </recommendedName>
</protein>
<organism evidence="8 9">
    <name type="scientific">Oikopleura dioica</name>
    <name type="common">Tunicate</name>
    <dbReference type="NCBI Taxonomy" id="34765"/>
    <lineage>
        <taxon>Eukaryota</taxon>
        <taxon>Metazoa</taxon>
        <taxon>Chordata</taxon>
        <taxon>Tunicata</taxon>
        <taxon>Appendicularia</taxon>
        <taxon>Copelata</taxon>
        <taxon>Oikopleuridae</taxon>
        <taxon>Oikopleura</taxon>
    </lineage>
</organism>
<dbReference type="InterPro" id="IPR002994">
    <property type="entry name" value="Surf1/Shy1"/>
</dbReference>
<keyword evidence="3 6" id="KW-0812">Transmembrane</keyword>
<comment type="subcellular location">
    <subcellularLocation>
        <location evidence="1">Membrane</location>
    </subcellularLocation>
    <subcellularLocation>
        <location evidence="6">Mitochondrion inner membrane</location>
        <topology evidence="6">Multi-pass membrane protein</topology>
    </subcellularLocation>
</comment>
<keyword evidence="9" id="KW-1185">Reference proteome</keyword>
<comment type="similarity">
    <text evidence="2 6">Belongs to the SURF1 family.</text>
</comment>
<comment type="caution">
    <text evidence="6">Lacks conserved residue(s) required for the propagation of feature annotation.</text>
</comment>
<accession>A0ABN7SDA8</accession>
<dbReference type="Pfam" id="PF07690">
    <property type="entry name" value="MFS_1"/>
    <property type="match status" value="1"/>
</dbReference>
<dbReference type="CDD" id="cd06174">
    <property type="entry name" value="MFS"/>
    <property type="match status" value="1"/>
</dbReference>
<feature type="transmembrane region" description="Helical" evidence="6">
    <location>
        <begin position="627"/>
        <end position="644"/>
    </location>
</feature>
<dbReference type="Pfam" id="PF02104">
    <property type="entry name" value="SURF1"/>
    <property type="match status" value="1"/>
</dbReference>
<evidence type="ECO:0000313" key="8">
    <source>
        <dbReference type="EMBL" id="CAG5095713.1"/>
    </source>
</evidence>
<gene>
    <name evidence="8" type="ORF">OKIOD_LOCUS5863</name>
</gene>
<feature type="transmembrane region" description="Helical" evidence="6">
    <location>
        <begin position="217"/>
        <end position="236"/>
    </location>
</feature>
<dbReference type="SUPFAM" id="SSF103473">
    <property type="entry name" value="MFS general substrate transporter"/>
    <property type="match status" value="1"/>
</dbReference>
<comment type="function">
    <text evidence="6">Probably involved in the biogenesis of the COX complex.</text>
</comment>
<feature type="transmembrane region" description="Helical" evidence="6">
    <location>
        <begin position="406"/>
        <end position="426"/>
    </location>
</feature>
<evidence type="ECO:0000256" key="5">
    <source>
        <dbReference type="ARBA" id="ARBA00023136"/>
    </source>
</evidence>
<feature type="transmembrane region" description="Helical" evidence="6">
    <location>
        <begin position="494"/>
        <end position="513"/>
    </location>
</feature>
<sequence length="645" mass="72846">MGLKLLIKYWPGIFGIPLTAKLGHWQYNRRDWKEGIIKRSEERPLMEPLDGIPSDFAAKREEYEFRRIRLSGKYDSESPECIIHPRTFIPAKDEDFSKINVSMRTGAHVISPFVTEDGRRILVNRGFVSLDRVERSFRDKGQSSDTHSIGGIIRLDDDVIKLHGQKPRDDGTYKVRDVTNMSKDLDTEEIFIDLDRESTLPGGPIGGQTKLSFSNNHLIYCIQWWSLTAFITFYTIRTALKMSRIVYVGAAAQRVKTISKSLSVVPPALGATIAIKWTKIMALAPLVKYSVLTLTAVQFIIPVIFYHTAKRYIFQMKVYNQFEEDEKYEVLTLSPSLWTTRKTTFTNGEQGVWQPMMNSARLAAATGTGGYNCQLDNDGNLVQNGTVCEAPECECSFENEEPMQMIFTVLYIVPISISTVLSGYAADSRFRLFWLASAMAVLSLSQFLFPMAKSFPVLAAIRVLGGLFEGCTQPISMVIIKYIFVKNTSKAMGIFNWAMYLAYAITILLALLTKDSFRWSYYIIGICCATSAVALLIMSKFIVINQEKENTSIIKEEEKSNLNEAETNAEDSDWKENLSQILQVLLKPATILIFVGAIFRHTAGFTLGINQVKYFADYKNFENSEKYLFWNPILAGVAGSFLVAC</sequence>
<dbReference type="PANTHER" id="PTHR23427">
    <property type="entry name" value="SURFEIT LOCUS PROTEIN"/>
    <property type="match status" value="1"/>
</dbReference>
<evidence type="ECO:0000256" key="4">
    <source>
        <dbReference type="ARBA" id="ARBA00022989"/>
    </source>
</evidence>
<keyword evidence="5 6" id="KW-0472">Membrane</keyword>
<keyword evidence="7" id="KW-0175">Coiled coil</keyword>
<dbReference type="InterPro" id="IPR045214">
    <property type="entry name" value="Surf1/Surf4"/>
</dbReference>
<reference evidence="8 9" key="1">
    <citation type="submission" date="2021-04" db="EMBL/GenBank/DDBJ databases">
        <authorList>
            <person name="Bliznina A."/>
        </authorList>
    </citation>
    <scope>NUCLEOTIDE SEQUENCE [LARGE SCALE GENOMIC DNA]</scope>
</reference>
<feature type="transmembrane region" description="Helical" evidence="6">
    <location>
        <begin position="432"/>
        <end position="452"/>
    </location>
</feature>
<dbReference type="InterPro" id="IPR011701">
    <property type="entry name" value="MFS"/>
</dbReference>
<dbReference type="Gene3D" id="1.20.1250.20">
    <property type="entry name" value="MFS general substrate transporter like domains"/>
    <property type="match status" value="1"/>
</dbReference>